<dbReference type="Pfam" id="PF01548">
    <property type="entry name" value="DEDD_Tnp_IS110"/>
    <property type="match status" value="1"/>
</dbReference>
<proteinExistence type="predicted"/>
<dbReference type="GO" id="GO:0003677">
    <property type="term" value="F:DNA binding"/>
    <property type="evidence" value="ECO:0007669"/>
    <property type="project" value="InterPro"/>
</dbReference>
<evidence type="ECO:0000313" key="3">
    <source>
        <dbReference type="Proteomes" id="UP000242699"/>
    </source>
</evidence>
<dbReference type="EMBL" id="PXYT01000120">
    <property type="protein sequence ID" value="PSR22051.1"/>
    <property type="molecule type" value="Genomic_DNA"/>
</dbReference>
<dbReference type="InterPro" id="IPR002525">
    <property type="entry name" value="Transp_IS110-like_N"/>
</dbReference>
<dbReference type="PANTHER" id="PTHR33055">
    <property type="entry name" value="TRANSPOSASE FOR INSERTION SEQUENCE ELEMENT IS1111A"/>
    <property type="match status" value="1"/>
</dbReference>
<dbReference type="Proteomes" id="UP000242699">
    <property type="component" value="Unassembled WGS sequence"/>
</dbReference>
<gene>
    <name evidence="2" type="ORF">C7B43_20970</name>
</gene>
<feature type="domain" description="Transposase IS110-like N-terminal" evidence="1">
    <location>
        <begin position="11"/>
        <end position="153"/>
    </location>
</feature>
<organism evidence="2 3">
    <name type="scientific">Sulfobacillus benefaciens</name>
    <dbReference type="NCBI Taxonomy" id="453960"/>
    <lineage>
        <taxon>Bacteria</taxon>
        <taxon>Bacillati</taxon>
        <taxon>Bacillota</taxon>
        <taxon>Clostridia</taxon>
        <taxon>Eubacteriales</taxon>
        <taxon>Clostridiales Family XVII. Incertae Sedis</taxon>
        <taxon>Sulfobacillus</taxon>
    </lineage>
</organism>
<dbReference type="InterPro" id="IPR047650">
    <property type="entry name" value="Transpos_IS110"/>
</dbReference>
<dbReference type="GO" id="GO:0004803">
    <property type="term" value="F:transposase activity"/>
    <property type="evidence" value="ECO:0007669"/>
    <property type="project" value="InterPro"/>
</dbReference>
<reference evidence="2 3" key="1">
    <citation type="journal article" date="2014" name="BMC Genomics">
        <title>Comparison of environmental and isolate Sulfobacillus genomes reveals diverse carbon, sulfur, nitrogen, and hydrogen metabolisms.</title>
        <authorList>
            <person name="Justice N.B."/>
            <person name="Norman A."/>
            <person name="Brown C.T."/>
            <person name="Singh A."/>
            <person name="Thomas B.C."/>
            <person name="Banfield J.F."/>
        </authorList>
    </citation>
    <scope>NUCLEOTIDE SEQUENCE [LARGE SCALE GENOMIC DNA]</scope>
    <source>
        <strain evidence="2">AMDSBA1</strain>
    </source>
</reference>
<sequence length="246" mass="27676">MDLDIVVSRAAGLDVHKKIVTATVITPEMTETRSYGIVTPELLELADWMAASKITHIAVEAAGVYWKPVVNLLESYDFTAVLVITPQHIMALPQRQPDVPRSQWVASLLRSGALNNHLPPRPKRELQEVVRYRTTMAHERDREANRIQKSLEELGTLDKHIIANIFGVSGKRILQAMAHGETDPKKLATLAGPELKVPREILIPALNELVEVHRHIMLSVPLQHVAFLDLQIETLDQEIAQRLQIF</sequence>
<dbReference type="GO" id="GO:0006313">
    <property type="term" value="P:DNA transposition"/>
    <property type="evidence" value="ECO:0007669"/>
    <property type="project" value="InterPro"/>
</dbReference>
<evidence type="ECO:0000259" key="1">
    <source>
        <dbReference type="Pfam" id="PF01548"/>
    </source>
</evidence>
<accession>A0A2T2WII4</accession>
<evidence type="ECO:0000313" key="2">
    <source>
        <dbReference type="EMBL" id="PSR22051.1"/>
    </source>
</evidence>
<protein>
    <recommendedName>
        <fullName evidence="1">Transposase IS110-like N-terminal domain-containing protein</fullName>
    </recommendedName>
</protein>
<dbReference type="AlphaFoldDB" id="A0A2T2WII4"/>
<comment type="caution">
    <text evidence="2">The sequence shown here is derived from an EMBL/GenBank/DDBJ whole genome shotgun (WGS) entry which is preliminary data.</text>
</comment>
<name>A0A2T2WII4_9FIRM</name>